<dbReference type="Pfam" id="PF16184">
    <property type="entry name" value="Cadherin_3"/>
    <property type="match status" value="12"/>
</dbReference>
<proteinExistence type="inferred from homology"/>
<dbReference type="SUPFAM" id="SSF57603">
    <property type="entry name" value="FnI-like domain"/>
    <property type="match status" value="6"/>
</dbReference>
<dbReference type="SUPFAM" id="SSF57184">
    <property type="entry name" value="Growth factor receptor domain"/>
    <property type="match status" value="5"/>
</dbReference>
<feature type="compositionally biased region" description="Polar residues" evidence="8">
    <location>
        <begin position="3903"/>
        <end position="3917"/>
    </location>
</feature>
<dbReference type="InterPro" id="IPR001368">
    <property type="entry name" value="TNFR/NGFR_Cys_rich_reg"/>
</dbReference>
<feature type="repeat" description="CSPG" evidence="7">
    <location>
        <begin position="1431"/>
        <end position="1526"/>
    </location>
</feature>
<dbReference type="PROSITE" id="PS50050">
    <property type="entry name" value="TNFR_NGFR_2"/>
    <property type="match status" value="1"/>
</dbReference>
<dbReference type="InterPro" id="IPR038081">
    <property type="entry name" value="CalX-like_sf"/>
</dbReference>
<dbReference type="InterPro" id="IPR001007">
    <property type="entry name" value="VWF_dom"/>
</dbReference>
<feature type="region of interest" description="Disordered" evidence="8">
    <location>
        <begin position="3899"/>
        <end position="3918"/>
    </location>
</feature>
<feature type="domain" description="VWFC" evidence="11">
    <location>
        <begin position="60"/>
        <end position="120"/>
    </location>
</feature>
<reference evidence="12" key="2">
    <citation type="journal article" date="2008" name="Genome Biol.">
        <title>Improved genome assembly and evidence-based global gene model set for the chordate Ciona intestinalis: new insight into intron and operon populations.</title>
        <authorList>
            <person name="Satou Y."/>
            <person name="Mineta K."/>
            <person name="Ogasawara M."/>
            <person name="Sasakura Y."/>
            <person name="Shoguchi E."/>
            <person name="Ueno K."/>
            <person name="Yamada L."/>
            <person name="Matsumoto J."/>
            <person name="Wasserscheid J."/>
            <person name="Dewar K."/>
            <person name="Wiley G.B."/>
            <person name="Macmil S.L."/>
            <person name="Roe B.A."/>
            <person name="Zeller R.W."/>
            <person name="Hastings K.E."/>
            <person name="Lemaire P."/>
            <person name="Lindquist E."/>
            <person name="Endo T."/>
            <person name="Hotta K."/>
            <person name="Inaba K."/>
        </authorList>
    </citation>
    <scope>NUCLEOTIDE SEQUENCE [LARGE SCALE GENOMIC DNA]</scope>
    <source>
        <strain evidence="12">wild type</strain>
    </source>
</reference>
<keyword evidence="2" id="KW-0732">Signal</keyword>
<protein>
    <recommendedName>
        <fullName evidence="14">Extracellular matrix protein FRAS1</fullName>
    </recommendedName>
</protein>
<evidence type="ECO:0000256" key="2">
    <source>
        <dbReference type="ARBA" id="ARBA00022729"/>
    </source>
</evidence>
<dbReference type="Pfam" id="PF00093">
    <property type="entry name" value="VWC"/>
    <property type="match status" value="4"/>
</dbReference>
<feature type="domain" description="VWFC" evidence="11">
    <location>
        <begin position="124"/>
        <end position="184"/>
    </location>
</feature>
<feature type="region of interest" description="Disordered" evidence="8">
    <location>
        <begin position="2667"/>
        <end position="2686"/>
    </location>
</feature>
<feature type="domain" description="VWFC" evidence="11">
    <location>
        <begin position="186"/>
        <end position="246"/>
    </location>
</feature>
<feature type="transmembrane region" description="Helical" evidence="9">
    <location>
        <begin position="3849"/>
        <end position="3875"/>
    </location>
</feature>
<keyword evidence="4" id="KW-0106">Calcium</keyword>
<dbReference type="PANTHER" id="PTHR45739:SF1">
    <property type="entry name" value="EXTRACELLULAR MATRIX ORGANIZING PROTEIN FRAS1"/>
    <property type="match status" value="1"/>
</dbReference>
<name>F6XWC8_CIOIN</name>
<dbReference type="SUPFAM" id="SSF141072">
    <property type="entry name" value="CalX-like"/>
    <property type="match status" value="5"/>
</dbReference>
<dbReference type="GeneTree" id="ENSGT00940000162130"/>
<dbReference type="Pfam" id="PF03160">
    <property type="entry name" value="Calx-beta"/>
    <property type="match status" value="5"/>
</dbReference>
<dbReference type="Gene3D" id="6.20.200.20">
    <property type="match status" value="3"/>
</dbReference>
<feature type="repeat" description="CSPG" evidence="7">
    <location>
        <begin position="1793"/>
        <end position="1893"/>
    </location>
</feature>
<evidence type="ECO:0000256" key="9">
    <source>
        <dbReference type="SAM" id="Phobius"/>
    </source>
</evidence>
<dbReference type="SMART" id="SM00214">
    <property type="entry name" value="VWC"/>
    <property type="match status" value="6"/>
</dbReference>
<keyword evidence="3" id="KW-0677">Repeat</keyword>
<feature type="repeat" description="CSPG" evidence="7">
    <location>
        <begin position="1559"/>
        <end position="1655"/>
    </location>
</feature>
<evidence type="ECO:0000256" key="1">
    <source>
        <dbReference type="ARBA" id="ARBA00005529"/>
    </source>
</evidence>
<feature type="repeat" description="CSPG" evidence="7">
    <location>
        <begin position="1914"/>
        <end position="2014"/>
    </location>
</feature>
<dbReference type="InterPro" id="IPR003644">
    <property type="entry name" value="Calx_beta"/>
</dbReference>
<dbReference type="InterPro" id="IPR039005">
    <property type="entry name" value="CSPG_rpt"/>
</dbReference>
<dbReference type="GO" id="GO:0016020">
    <property type="term" value="C:membrane"/>
    <property type="evidence" value="ECO:0007669"/>
    <property type="project" value="InterPro"/>
</dbReference>
<feature type="compositionally biased region" description="Basic and acidic residues" evidence="8">
    <location>
        <begin position="2670"/>
        <end position="2685"/>
    </location>
</feature>
<dbReference type="EMBL" id="EAAA01000882">
    <property type="status" value="NOT_ANNOTATED_CDS"/>
    <property type="molecule type" value="Genomic_DNA"/>
</dbReference>
<accession>F6XWC8</accession>
<dbReference type="PROSITE" id="PS51854">
    <property type="entry name" value="CSPG"/>
    <property type="match status" value="8"/>
</dbReference>
<dbReference type="InterPro" id="IPR000742">
    <property type="entry name" value="EGF"/>
</dbReference>
<comment type="similarity">
    <text evidence="1">Belongs to the FRAS1 family.</text>
</comment>
<dbReference type="Proteomes" id="UP000008144">
    <property type="component" value="Chromosome 12"/>
</dbReference>
<organism evidence="12 13">
    <name type="scientific">Ciona intestinalis</name>
    <name type="common">Transparent sea squirt</name>
    <name type="synonym">Ascidia intestinalis</name>
    <dbReference type="NCBI Taxonomy" id="7719"/>
    <lineage>
        <taxon>Eukaryota</taxon>
        <taxon>Metazoa</taxon>
        <taxon>Chordata</taxon>
        <taxon>Tunicata</taxon>
        <taxon>Ascidiacea</taxon>
        <taxon>Phlebobranchia</taxon>
        <taxon>Cionidae</taxon>
        <taxon>Ciona</taxon>
    </lineage>
</organism>
<evidence type="ECO:0008006" key="14">
    <source>
        <dbReference type="Google" id="ProtNLM"/>
    </source>
</evidence>
<dbReference type="PROSITE" id="PS01208">
    <property type="entry name" value="VWFC_1"/>
    <property type="match status" value="2"/>
</dbReference>
<dbReference type="SMART" id="SM00237">
    <property type="entry name" value="Calx_beta"/>
    <property type="match status" value="5"/>
</dbReference>
<comment type="caution">
    <text evidence="6">Lacks conserved residue(s) required for the propagation of feature annotation.</text>
</comment>
<dbReference type="Gene3D" id="2.10.220.10">
    <property type="entry name" value="Hormone Receptor, Insulin-like Growth Factor Receptor 1, Chain A, domain 2"/>
    <property type="match status" value="9"/>
</dbReference>
<evidence type="ECO:0000313" key="13">
    <source>
        <dbReference type="Proteomes" id="UP000008144"/>
    </source>
</evidence>
<dbReference type="InParanoid" id="F6XWC8"/>
<evidence type="ECO:0000256" key="3">
    <source>
        <dbReference type="ARBA" id="ARBA00022737"/>
    </source>
</evidence>
<evidence type="ECO:0000256" key="4">
    <source>
        <dbReference type="ARBA" id="ARBA00022837"/>
    </source>
</evidence>
<reference evidence="12" key="4">
    <citation type="submission" date="2025-09" db="UniProtKB">
        <authorList>
            <consortium name="Ensembl"/>
        </authorList>
    </citation>
    <scope>IDENTIFICATION</scope>
</reference>
<feature type="domain" description="VWFC" evidence="11">
    <location>
        <begin position="312"/>
        <end position="370"/>
    </location>
</feature>
<dbReference type="SMART" id="SM00261">
    <property type="entry name" value="FU"/>
    <property type="match status" value="12"/>
</dbReference>
<dbReference type="PANTHER" id="PTHR45739">
    <property type="entry name" value="MATRIX PROTEIN, PUTATIVE-RELATED"/>
    <property type="match status" value="1"/>
</dbReference>
<feature type="domain" description="TNFR-Cys" evidence="10">
    <location>
        <begin position="406"/>
        <end position="450"/>
    </location>
</feature>
<dbReference type="GO" id="GO:0007154">
    <property type="term" value="P:cell communication"/>
    <property type="evidence" value="ECO:0007669"/>
    <property type="project" value="InterPro"/>
</dbReference>
<dbReference type="Ensembl" id="ENSCINT00000003385.3">
    <property type="protein sequence ID" value="ENSCINP00000003385.3"/>
    <property type="gene ID" value="ENSCING00000001672.3"/>
</dbReference>
<feature type="repeat" description="CSPG" evidence="7">
    <location>
        <begin position="2386"/>
        <end position="2483"/>
    </location>
</feature>
<evidence type="ECO:0000259" key="11">
    <source>
        <dbReference type="PROSITE" id="PS50184"/>
    </source>
</evidence>
<keyword evidence="9" id="KW-1133">Transmembrane helix</keyword>
<keyword evidence="9" id="KW-0812">Transmembrane</keyword>
<feature type="repeat" description="TNFR-Cys" evidence="6">
    <location>
        <begin position="406"/>
        <end position="450"/>
    </location>
</feature>
<sequence>ILQNNSTWSIDSCTACRCTDNIIECKTTQCKDPLCDEHTGEALVVPANQCCPTCTATHKRHCTINGTIVAHNTQWKGPNCTECRCLDGATMCTKTRCTVVPCGYGQVLKHLPGECCRKCVSIEESCHFEGKVYRDDVSWSISKCERAYCSEGEVIRYIADCDPIICGGGETAVVLEGDCCPTCVGRSCIFESQEYSSGQQFRIDACRQCVCNAGEVTCRQQQCDEASCPQGQRKVTREGSCCPECVSIQDHCDYHGERFYDGDLRNVSSCEVAFCTRGNLRSLPLQCSPISCQWNERLVHTSCCPECVPVPPVCYHDGVNYRDGDVWRVGKCTRCECNRGVTQCFEASCPTCPTNSVPVLLPGECCPDCQLITCHTDCATCDAPGYAHCTSCPSARLLQDGKCVRKCQNGFYQDGRLCKRCHTSCSTCTASTQAACTSCTQGSLLQDGVCVRACDVGFYRSKSTCTACPSDCSSCTNATSCTQCIDRTKLPQGGVCVQTCSDGFFFSNLTCQRCHPSCATCYTNTSCLTCPPSKLLENKLCVSQCNDGYFQLSITRCASCHPSCLTCRRSTSSSCSSCKHGTYLHQGKCVDRCPGRYYVKHGRCRVTIAWCSLPVSGLTGCMIPKFYLLVFKESNFLRKMWQYTLENVNFKLLPMFIVFTECHSSCRSCVGGSAHHCTVCSTQSDVIETIRDRDNGVCVSQCEEGRYLDGNLCKPCHDSCSSCVNGTECKSCKRGTDVLVIMENKQKQCVSQSECRSMGFRVDSLLCHNGTSTLSHCDVIERKLMNGRCVKSCSTGFYEKTLQSGSICLACGDGCDSCQSINHCDSCQQGMYLSPLSNTCVADCGIGRYQSSEGTCELCPPSCLTCTLSTFSSQPTCTSCKDADLVLQSGQCVAFCIQQHYTDEKLGIHGTPVCRECDFSCTRCSGPSPHHCLQCPPDYLLYNGTCLDRCLPGTFLARDSCWPCNDENCLYCANQVSCSHCRKPFVLYDGYCRPSCPRGTPARDGACIRCSRNCMRCQTSDTCDQCDQSTYLMPQICVKSCGRGYFGNKHTRICEMNRDHPMINIQGQLLVGIGSRAPINMIQVHDRDTDPANVNIEIMMLPANGRIELDGNPVFLGDNIPYHKMEQGAMWFVHDSAQERHGVATFRANDRQLVSDEASLEVAVVSKIPPVVTKVDTLVVSVGQSSKITPTSCFDVRDDDNADDVTISIIDSPKYGHLSKLPNYDVTITSFKIPDLRRGVIIFTAQSNLTTSNITHDKITLQINDGYYIINQVIDVNIMSSDELDPMLVTNTGTRVRTGGMTRITNQQLQTVALDVKDKSKIVYIIEPGKHTNRSGELIMMIPTLSDAPVNYRWIRDTEGHFRSPPITRFTQHDIDTGRVWYQDYGGNYQRNRPQALDFEVFNENRHPAAPITNTRFQVTRIRPNIESPHLARGVTSPPQMSANDGRITVLHSGYLHYTDDDTSDRNILYNITRSLPSSFGTIEHADHPYVPITLFSQSDIDSNKIMYRPPLVPPLVDESFLFSRMGSPRVDFEFTVSDGMHILPPVNFTIRLTSGTTAPPTFSNQYPTLDVVEGGVAAIGEQQLSVNDPDTLPQDLIFTLVKLPRHGTVIRNDFGTEVREGDTFSSFDVEYNNLHYIHNGDGYSDTDQLQVSVTDVTHTITKVIQISILRSMGPTMDTYCELTLVVSETSEVTLSRENLAYVEQGTPENQIVYHVEATPRHGLLFKSSEALIPGATFTQEDITRSRIRYHNSGETTTQPLTDTLHFYVTGATGKQLLDQVLTITITPGVDQPPVVSVGSYLIVNGGEEKLISPGNIMATDPDTAKRDLIINVVQKPRYGKILNTISEERLMSHSAEDVWFTMQDILDGGIYYKPSKQRYLRAVEDYFTFRVTDGENTSNKFRLNITIQTVANEQPQVETRTLLCREGQAVVINTESLDVNDPDTPRDQITITMTSQLLHGKLIKSHKEMLDDSESFELEVGSTFTYQDIIDRKICYESLFEKRDSFQFMVSDGSSRRNGELFVELSSTWNSYVVEANEGLSVEKGYTGSVTPITRSQLRITSSNEQVVSYAVTRDPNVGRLQLMKRHQVTNLTADGNNHFNQEDIDMGYLQYNHSVLEGGGDVFFMFDVVGGYVDLHFNIHINEDTSPPRILVNNGLTLKEGGKKKITTRQLSATDDSGHLVYNVIKSPKLGRLQLSTQPGESIIQFNQDNLVAGIVQYVHTSDTERTDDEVRFSITDGTNSIVQTFHISVLPIDNSLPILENHGIRVQEGVRKTITEFELKATDKDTNDQLITFRIVDSPQHGAVERTNSGRRYVPVESFTMDDIYESRISYNHDGTNSVTDSFSIVVMDGTNDHFKIREEDDLITTNQEQVFRIEIVPVDDGTPRLITNLGLNHLEFRDGQAIGDITRHSLLTEDIDTDTDLITYHITSTPRHGRLESTINSGIQIDSFTQADINSGLIRYVLLDQSSGTTRDSFMFNVRDSLPNVVTGNTFNIRWSIISFEHSNYTVNEEAGQIDITVVRKGNLNQYAIVLCRTEHGTATSANIGGSSVGQVDYIEHGGQVQFDEHESEKVCSVQLNDDTTYEGMESFTVELTMPTYALLGDITRTSVFVTDELDKPTLQFVETQYTTEERDSHVYIPIKRTGDVDKPVTVICFTQSVTATGSSHGRIESGSDYKSRERNSGESLVTFEPGVSTVTCDIKIIDDSVYELSEEFTVHLAGVSDGAQIGNSDVATVTITGPNDAPSIFLTNRRFVFQENSGTVDIPVHRQGTDLSQPTDVWCSTKENNPPSAIAGEDFVATSTKITFRSEETVKICSLTILDDQQRPTVEGNETFIVFLNSVQKAQLIKPDEAVVVLNDTIEDVPLMQFIESSVEVEETSGVVSVKIQRTGDISSGTSVICYTRQSTAVVEEDFVERSLTETSRVYFNPGQTVAFCNVTIIDNGIFESSEQFRIKLASASGDEWYGARVGDRDQVLVTIVNNEDAPTIEFERAEYSIREPDSVEARRQLSVTVIRSGDASEISKVRCSTRDGSAKSGSDYEPKSRMLRFQPGQTRLTFKVNILPNIDTEWQETFLIVLGPHEPVNAILGKTSQTTITILDKDAAGSLVLPSTPVVVSLLHYDDVAVGLETPPSPGYPLICVTPCDPKYPNYVDTQSLCEEAAINSSAIKFSWEVAMPTEQEGGSPPFETVTDSTPFTSVNTKVLDSIYFGRRFHIRCVAQAVDDVTHTGGTPLRSNVVTIATDSGLCHNPIVAGSERGFQAQSFIANLRYLPPTDEEHPNTIHVSVKIPHQDGRLPLISTMPISNLRLLLSRSIDRQQHVCSNLMYSDKQNNSTNLGFITKTDFSKLSLGPGYDKPYQFDPNVRESKSIDLYKFLNLKSCIWQFDTYYHMNELIDFCNGQLEQDFQRRDAAMSQVTVSVPLYVSYVYVTAPRGWGALDHHTEMQFSFQYSNVVFRAGIQTDGVLKGRVQILRLKLQDDGKLEIQFKTHGLFRGLFVKNHRTLPDRTSRVVAPTGMNVEFTLTNTWSENTFDSPYQLWRAVSTYSRKDYSGEYTIEIIPCTVSQTKKWRPTPPSGLQCTAYSPVKFKIPIMFQQTNRPVPVVYTLETNFQLCNNDKVFMMNPEDFDREMTEYDYTGAFTKGSQTIFGRVLWTPSQDLKSAYKLQLEKVYLCTGRDGYIPKFDPTGTVFNNGPQYGCIEPSKHLKHRFLILDRSNRDSEDRYFHDVPFDAYFAADKPEFASMTDIPGVDGFLIKVDSLYKVEAGHQWYMQVLFQIGPEHSLPRVRRSAMLNMGRHNRYVGRHKRSSPTNENSLTNEMLHAGWHDGQRNNGTDMRFIVLDENQLDSGPNVAVIAAVSVVGLAVAIFTATFCCCVVMRRRKSSKADNIEMKVKKLSVDYGDYPASRNSDPQSRNLLHSTPNVKPVNNVVVKLPNCKQRKRNLDLQIVNNLRADGDES</sequence>
<evidence type="ECO:0000259" key="10">
    <source>
        <dbReference type="PROSITE" id="PS50050"/>
    </source>
</evidence>
<feature type="domain" description="VWFC" evidence="11">
    <location>
        <begin position="1"/>
        <end position="55"/>
    </location>
</feature>
<feature type="repeat" description="CSPG" evidence="7">
    <location>
        <begin position="2258"/>
        <end position="2351"/>
    </location>
</feature>
<dbReference type="STRING" id="7719.ENSCINP00000003385"/>
<keyword evidence="13" id="KW-1185">Reference proteome</keyword>
<dbReference type="SMART" id="SM00181">
    <property type="entry name" value="EGF"/>
    <property type="match status" value="9"/>
</dbReference>
<dbReference type="CDD" id="cd00064">
    <property type="entry name" value="FU"/>
    <property type="match status" value="6"/>
</dbReference>
<evidence type="ECO:0000256" key="7">
    <source>
        <dbReference type="PROSITE-ProRule" id="PRU01201"/>
    </source>
</evidence>
<dbReference type="PROSITE" id="PS50184">
    <property type="entry name" value="VWFC_2"/>
    <property type="match status" value="5"/>
</dbReference>
<evidence type="ECO:0000256" key="8">
    <source>
        <dbReference type="SAM" id="MobiDB-lite"/>
    </source>
</evidence>
<keyword evidence="9" id="KW-0472">Membrane</keyword>
<dbReference type="InterPro" id="IPR009030">
    <property type="entry name" value="Growth_fac_rcpt_cys_sf"/>
</dbReference>
<reference evidence="13" key="1">
    <citation type="journal article" date="2002" name="Science">
        <title>The draft genome of Ciona intestinalis: insights into chordate and vertebrate origins.</title>
        <authorList>
            <person name="Dehal P."/>
            <person name="Satou Y."/>
            <person name="Campbell R.K."/>
            <person name="Chapman J."/>
            <person name="Degnan B."/>
            <person name="De Tomaso A."/>
            <person name="Davidson B."/>
            <person name="Di Gregorio A."/>
            <person name="Gelpke M."/>
            <person name="Goodstein D.M."/>
            <person name="Harafuji N."/>
            <person name="Hastings K.E."/>
            <person name="Ho I."/>
            <person name="Hotta K."/>
            <person name="Huang W."/>
            <person name="Kawashima T."/>
            <person name="Lemaire P."/>
            <person name="Martinez D."/>
            <person name="Meinertzhagen I.A."/>
            <person name="Necula S."/>
            <person name="Nonaka M."/>
            <person name="Putnam N."/>
            <person name="Rash S."/>
            <person name="Saiga H."/>
            <person name="Satake M."/>
            <person name="Terry A."/>
            <person name="Yamada L."/>
            <person name="Wang H.G."/>
            <person name="Awazu S."/>
            <person name="Azumi K."/>
            <person name="Boore J."/>
            <person name="Branno M."/>
            <person name="Chin-Bow S."/>
            <person name="DeSantis R."/>
            <person name="Doyle S."/>
            <person name="Francino P."/>
            <person name="Keys D.N."/>
            <person name="Haga S."/>
            <person name="Hayashi H."/>
            <person name="Hino K."/>
            <person name="Imai K.S."/>
            <person name="Inaba K."/>
            <person name="Kano S."/>
            <person name="Kobayashi K."/>
            <person name="Kobayashi M."/>
            <person name="Lee B.I."/>
            <person name="Makabe K.W."/>
            <person name="Manohar C."/>
            <person name="Matassi G."/>
            <person name="Medina M."/>
            <person name="Mochizuki Y."/>
            <person name="Mount S."/>
            <person name="Morishita T."/>
            <person name="Miura S."/>
            <person name="Nakayama A."/>
            <person name="Nishizaka S."/>
            <person name="Nomoto H."/>
            <person name="Ohta F."/>
            <person name="Oishi K."/>
            <person name="Rigoutsos I."/>
            <person name="Sano M."/>
            <person name="Sasaki A."/>
            <person name="Sasakura Y."/>
            <person name="Shoguchi E."/>
            <person name="Shin-i T."/>
            <person name="Spagnuolo A."/>
            <person name="Stainier D."/>
            <person name="Suzuki M.M."/>
            <person name="Tassy O."/>
            <person name="Takatori N."/>
            <person name="Tokuoka M."/>
            <person name="Yagi K."/>
            <person name="Yoshizaki F."/>
            <person name="Wada S."/>
            <person name="Zhang C."/>
            <person name="Hyatt P.D."/>
            <person name="Larimer F."/>
            <person name="Detter C."/>
            <person name="Doggett N."/>
            <person name="Glavina T."/>
            <person name="Hawkins T."/>
            <person name="Richardson P."/>
            <person name="Lucas S."/>
            <person name="Kohara Y."/>
            <person name="Levine M."/>
            <person name="Satoh N."/>
            <person name="Rokhsar D.S."/>
        </authorList>
    </citation>
    <scope>NUCLEOTIDE SEQUENCE [LARGE SCALE GENOMIC DNA]</scope>
</reference>
<dbReference type="OMA" id="NSGMRVQ"/>
<evidence type="ECO:0000256" key="6">
    <source>
        <dbReference type="PROSITE-ProRule" id="PRU00206"/>
    </source>
</evidence>
<dbReference type="InterPro" id="IPR051561">
    <property type="entry name" value="FRAS1_ECM"/>
</dbReference>
<evidence type="ECO:0000256" key="5">
    <source>
        <dbReference type="ARBA" id="ARBA00023180"/>
    </source>
</evidence>
<feature type="repeat" description="CSPG" evidence="7">
    <location>
        <begin position="2149"/>
        <end position="2238"/>
    </location>
</feature>
<feature type="repeat" description="CSPG" evidence="7">
    <location>
        <begin position="1674"/>
        <end position="1770"/>
    </location>
</feature>
<dbReference type="Gene3D" id="2.60.40.2030">
    <property type="match status" value="5"/>
</dbReference>
<evidence type="ECO:0000313" key="12">
    <source>
        <dbReference type="Ensembl" id="ENSCINP00000003385.3"/>
    </source>
</evidence>
<keyword evidence="5" id="KW-0325">Glycoprotein</keyword>
<reference evidence="12" key="3">
    <citation type="submission" date="2025-08" db="UniProtKB">
        <authorList>
            <consortium name="Ensembl"/>
        </authorList>
    </citation>
    <scope>IDENTIFICATION</scope>
</reference>
<dbReference type="GO" id="GO:0009653">
    <property type="term" value="P:anatomical structure morphogenesis"/>
    <property type="evidence" value="ECO:0000318"/>
    <property type="project" value="GO_Central"/>
</dbReference>
<dbReference type="InterPro" id="IPR006212">
    <property type="entry name" value="Furin_repeat"/>
</dbReference>